<evidence type="ECO:0000313" key="6">
    <source>
        <dbReference type="EMBL" id="HGQ64306.1"/>
    </source>
</evidence>
<dbReference type="Pfam" id="PF00557">
    <property type="entry name" value="Peptidase_M24"/>
    <property type="match status" value="1"/>
</dbReference>
<dbReference type="AlphaFoldDB" id="A0A7C4NM50"/>
<dbReference type="InterPro" id="IPR036005">
    <property type="entry name" value="Creatinase/aminopeptidase-like"/>
</dbReference>
<evidence type="ECO:0000256" key="3">
    <source>
        <dbReference type="RuleBase" id="RU000590"/>
    </source>
</evidence>
<name>A0A7C4NM50_9CREN</name>
<protein>
    <submittedName>
        <fullName evidence="6">M24 family metallopeptidase</fullName>
    </submittedName>
</protein>
<keyword evidence="1 3" id="KW-0479">Metal-binding</keyword>
<feature type="domain" description="Peptidase M24" evidence="4">
    <location>
        <begin position="154"/>
        <end position="356"/>
    </location>
</feature>
<evidence type="ECO:0000256" key="2">
    <source>
        <dbReference type="ARBA" id="ARBA00022801"/>
    </source>
</evidence>
<sequence>MTLLRLKVNKLEKHLSAIGIDVDFVVIRSREALKYMVSELYSPPPEEVPVHRIAVDIHTGLIEFYVSPLEYYRVKEVYGNEGIDVWAVTNSCIDLPSDMKCYERNSLENVFKDKLLKYKRIAVDDPPLCEDMVCIDIRQAIRYIRRSKSIEEVEIIKRATEVTEKSIELAASLVKQGLSEIAIASILERLARELGAEGFAFSTIVAVGENTAKPHHIPSHKIFSGAEPILIDFGVRISGYVSDVTRILIPSNVDKNYVELVQVIDKARLNAIIAIKSGLLCSDIDFVARSVLRTHNIHQFFIHGLGHGVGVDVHEGPRLGQASKDYLIDGDVVTVEPGVYIHGKYGVRIEDLVLVDKDGVQVLSEGPKVIEI</sequence>
<proteinExistence type="inferred from homology"/>
<accession>A0A7C4NM50</accession>
<dbReference type="EMBL" id="DTCK01000034">
    <property type="protein sequence ID" value="HGQ35993.1"/>
    <property type="molecule type" value="Genomic_DNA"/>
</dbReference>
<organism evidence="6">
    <name type="scientific">Ignisphaera aggregans</name>
    <dbReference type="NCBI Taxonomy" id="334771"/>
    <lineage>
        <taxon>Archaea</taxon>
        <taxon>Thermoproteota</taxon>
        <taxon>Thermoprotei</taxon>
        <taxon>Desulfurococcales</taxon>
        <taxon>Desulfurococcaceae</taxon>
        <taxon>Ignisphaera</taxon>
    </lineage>
</organism>
<dbReference type="InterPro" id="IPR001131">
    <property type="entry name" value="Peptidase_M24B_aminopep-P_CS"/>
</dbReference>
<dbReference type="PANTHER" id="PTHR46112:SF2">
    <property type="entry name" value="XAA-PRO AMINOPEPTIDASE P-RELATED"/>
    <property type="match status" value="1"/>
</dbReference>
<dbReference type="GO" id="GO:0046872">
    <property type="term" value="F:metal ion binding"/>
    <property type="evidence" value="ECO:0007669"/>
    <property type="project" value="UniProtKB-KW"/>
</dbReference>
<dbReference type="InterPro" id="IPR050659">
    <property type="entry name" value="Peptidase_M24B"/>
</dbReference>
<dbReference type="PROSITE" id="PS00491">
    <property type="entry name" value="PROLINE_PEPTIDASE"/>
    <property type="match status" value="1"/>
</dbReference>
<evidence type="ECO:0000256" key="1">
    <source>
        <dbReference type="ARBA" id="ARBA00022723"/>
    </source>
</evidence>
<dbReference type="Gene3D" id="3.90.230.10">
    <property type="entry name" value="Creatinase/methionine aminopeptidase superfamily"/>
    <property type="match status" value="1"/>
</dbReference>
<gene>
    <name evidence="6" type="ORF">ENU08_03585</name>
    <name evidence="5" type="ORF">ENU41_04875</name>
</gene>
<dbReference type="InterPro" id="IPR000994">
    <property type="entry name" value="Pept_M24"/>
</dbReference>
<comment type="caution">
    <text evidence="6">The sequence shown here is derived from an EMBL/GenBank/DDBJ whole genome shotgun (WGS) entry which is preliminary data.</text>
</comment>
<dbReference type="PANTHER" id="PTHR46112">
    <property type="entry name" value="AMINOPEPTIDASE"/>
    <property type="match status" value="1"/>
</dbReference>
<keyword evidence="2" id="KW-0378">Hydrolase</keyword>
<dbReference type="SUPFAM" id="SSF55920">
    <property type="entry name" value="Creatinase/aminopeptidase"/>
    <property type="match status" value="1"/>
</dbReference>
<evidence type="ECO:0000313" key="5">
    <source>
        <dbReference type="EMBL" id="HGQ35993.1"/>
    </source>
</evidence>
<dbReference type="EMBL" id="DTBD01000025">
    <property type="protein sequence ID" value="HGQ64306.1"/>
    <property type="molecule type" value="Genomic_DNA"/>
</dbReference>
<evidence type="ECO:0000259" key="4">
    <source>
        <dbReference type="Pfam" id="PF00557"/>
    </source>
</evidence>
<dbReference type="GO" id="GO:0016787">
    <property type="term" value="F:hydrolase activity"/>
    <property type="evidence" value="ECO:0007669"/>
    <property type="project" value="UniProtKB-KW"/>
</dbReference>
<reference evidence="6" key="1">
    <citation type="journal article" date="2020" name="mSystems">
        <title>Genome- and Community-Level Interaction Insights into Carbon Utilization and Element Cycling Functions of Hydrothermarchaeota in Hydrothermal Sediment.</title>
        <authorList>
            <person name="Zhou Z."/>
            <person name="Liu Y."/>
            <person name="Xu W."/>
            <person name="Pan J."/>
            <person name="Luo Z.H."/>
            <person name="Li M."/>
        </authorList>
    </citation>
    <scope>NUCLEOTIDE SEQUENCE [LARGE SCALE GENOMIC DNA]</scope>
    <source>
        <strain evidence="6">SpSt-637</strain>
        <strain evidence="5">SpSt-667</strain>
    </source>
</reference>
<comment type="similarity">
    <text evidence="3">Belongs to the peptidase M24B family.</text>
</comment>